<dbReference type="Proteomes" id="UP001432027">
    <property type="component" value="Unassembled WGS sequence"/>
</dbReference>
<dbReference type="AlphaFoldDB" id="A0AAV5TE85"/>
<accession>A0AAV5TE85</accession>
<gene>
    <name evidence="1" type="ORF">PENTCL1PPCAC_13354</name>
</gene>
<proteinExistence type="predicted"/>
<dbReference type="EMBL" id="BTSX01000003">
    <property type="protein sequence ID" value="GMS91179.1"/>
    <property type="molecule type" value="Genomic_DNA"/>
</dbReference>
<name>A0AAV5TE85_9BILA</name>
<evidence type="ECO:0000313" key="1">
    <source>
        <dbReference type="EMBL" id="GMS91179.1"/>
    </source>
</evidence>
<reference evidence="1" key="1">
    <citation type="submission" date="2023-10" db="EMBL/GenBank/DDBJ databases">
        <title>Genome assembly of Pristionchus species.</title>
        <authorList>
            <person name="Yoshida K."/>
            <person name="Sommer R.J."/>
        </authorList>
    </citation>
    <scope>NUCLEOTIDE SEQUENCE</scope>
    <source>
        <strain evidence="1">RS0144</strain>
    </source>
</reference>
<sequence length="114" mass="13228">WESGDLLSRQAGRRTDWHLLHLSLICLLEVNEVEDEDRDDDADYRTADDQLLLRQLLRSDGHLTSDGRRVFDDGEVERVDRHGNCLVRYRPEIERWIGEEVDEEGAQGRPEGDG</sequence>
<comment type="caution">
    <text evidence="1">The sequence shown here is derived from an EMBL/GenBank/DDBJ whole genome shotgun (WGS) entry which is preliminary data.</text>
</comment>
<evidence type="ECO:0000313" key="2">
    <source>
        <dbReference type="Proteomes" id="UP001432027"/>
    </source>
</evidence>
<keyword evidence="2" id="KW-1185">Reference proteome</keyword>
<organism evidence="1 2">
    <name type="scientific">Pristionchus entomophagus</name>
    <dbReference type="NCBI Taxonomy" id="358040"/>
    <lineage>
        <taxon>Eukaryota</taxon>
        <taxon>Metazoa</taxon>
        <taxon>Ecdysozoa</taxon>
        <taxon>Nematoda</taxon>
        <taxon>Chromadorea</taxon>
        <taxon>Rhabditida</taxon>
        <taxon>Rhabditina</taxon>
        <taxon>Diplogasteromorpha</taxon>
        <taxon>Diplogasteroidea</taxon>
        <taxon>Neodiplogasteridae</taxon>
        <taxon>Pristionchus</taxon>
    </lineage>
</organism>
<feature type="non-terminal residue" evidence="1">
    <location>
        <position position="1"/>
    </location>
</feature>
<protein>
    <submittedName>
        <fullName evidence="1">Uncharacterized protein</fullName>
    </submittedName>
</protein>